<reference evidence="1" key="1">
    <citation type="submission" date="2020-12" db="EMBL/GenBank/DDBJ databases">
        <title>Metabolic potential, ecology and presence of endohyphal bacteria is reflected in genomic diversity of Mucoromycotina.</title>
        <authorList>
            <person name="Muszewska A."/>
            <person name="Okrasinska A."/>
            <person name="Steczkiewicz K."/>
            <person name="Drgas O."/>
            <person name="Orlowska M."/>
            <person name="Perlinska-Lenart U."/>
            <person name="Aleksandrzak-Piekarczyk T."/>
            <person name="Szatraj K."/>
            <person name="Zielenkiewicz U."/>
            <person name="Pilsyk S."/>
            <person name="Malc E."/>
            <person name="Mieczkowski P."/>
            <person name="Kruszewska J.S."/>
            <person name="Biernat P."/>
            <person name="Pawlowska J."/>
        </authorList>
    </citation>
    <scope>NUCLEOTIDE SEQUENCE</scope>
    <source>
        <strain evidence="1">WA0000017839</strain>
    </source>
</reference>
<dbReference type="EMBL" id="JAEPRD010000011">
    <property type="protein sequence ID" value="KAG2210509.1"/>
    <property type="molecule type" value="Genomic_DNA"/>
</dbReference>
<protein>
    <submittedName>
        <fullName evidence="1">Uncharacterized protein</fullName>
    </submittedName>
</protein>
<gene>
    <name evidence="1" type="ORF">INT47_002451</name>
</gene>
<accession>A0A8H7RFK1</accession>
<evidence type="ECO:0000313" key="1">
    <source>
        <dbReference type="EMBL" id="KAG2210509.1"/>
    </source>
</evidence>
<dbReference type="AlphaFoldDB" id="A0A8H7RFK1"/>
<dbReference type="OrthoDB" id="2234307at2759"/>
<organism evidence="1 2">
    <name type="scientific">Mucor saturninus</name>
    <dbReference type="NCBI Taxonomy" id="64648"/>
    <lineage>
        <taxon>Eukaryota</taxon>
        <taxon>Fungi</taxon>
        <taxon>Fungi incertae sedis</taxon>
        <taxon>Mucoromycota</taxon>
        <taxon>Mucoromycotina</taxon>
        <taxon>Mucoromycetes</taxon>
        <taxon>Mucorales</taxon>
        <taxon>Mucorineae</taxon>
        <taxon>Mucoraceae</taxon>
        <taxon>Mucor</taxon>
    </lineage>
</organism>
<proteinExistence type="predicted"/>
<name>A0A8H7RFK1_9FUNG</name>
<dbReference type="Proteomes" id="UP000603453">
    <property type="component" value="Unassembled WGS sequence"/>
</dbReference>
<comment type="caution">
    <text evidence="1">The sequence shown here is derived from an EMBL/GenBank/DDBJ whole genome shotgun (WGS) entry which is preliminary data.</text>
</comment>
<sequence length="644" mass="74570">MSNWALLPTEILAEVIDYALSESKTKKGFKKQCMHICKDWSIVSRTALYKHVTLHKKAQFEPFLASLTGSINGQLVKELELQYNEENLESALGRLLKSCPNLSLLLVQKAMKSSFFEKLLLEFAEGNGTKLRGIPFYDPRDLDTINVYGNATYALKDRLEYIHFSDYKLNKTAFYKNETLNRLGMYRNLQSITFQLQDHSNIFKVFEKIQYCPTLTSVNIVAITADFKTVKDVGIAEPFNLQPLLNVQELEISETITITARIIQYILLLFPNLTTFLYGQSYTSWRSLQQNSASVLSSFKAQGLGIPTELWVQFFKFMHKIDICQVSVLFIKDYVELFSKVPYVCENLDIMYADFYGEDVELEPYFNIYYNDNSDIHIRNMYQEGELARRIVLKNVGKEYYDAWPHEGILQTLGQNIKALNVRVGTPAEIGVQGTGVESMVEENLFNLICDYCQTLDTLWVSRGTFNNPIQDSTRALQHLELVQFDYCNFDQYFLSSLSTHLPPKLKFVIFLRCTVIAPMNSAEFFTTIDMPNTLFDCLLWKSPDAYGSIEETVYLKITKREATSYYYKISIDNQLAMSSFEDFEASKNNPLVETVEIRCLDIEKLIFKRSKVHFILFPKKEPVIGDEEEFMALREFHNFYDNY</sequence>
<evidence type="ECO:0000313" key="2">
    <source>
        <dbReference type="Proteomes" id="UP000603453"/>
    </source>
</evidence>
<keyword evidence="2" id="KW-1185">Reference proteome</keyword>